<evidence type="ECO:0008006" key="3">
    <source>
        <dbReference type="Google" id="ProtNLM"/>
    </source>
</evidence>
<dbReference type="Proteomes" id="UP001154282">
    <property type="component" value="Unassembled WGS sequence"/>
</dbReference>
<keyword evidence="2" id="KW-1185">Reference proteome</keyword>
<gene>
    <name evidence="1" type="ORF">LITE_LOCUS9802</name>
</gene>
<protein>
    <recommendedName>
        <fullName evidence="3">Maturase K</fullName>
    </recommendedName>
</protein>
<sequence>MLFTDCRRKLSGYFDDIFIYHRAFIGEGPLKSLKSLLRTHCT</sequence>
<evidence type="ECO:0000313" key="1">
    <source>
        <dbReference type="EMBL" id="CAI0398195.1"/>
    </source>
</evidence>
<proteinExistence type="predicted"/>
<dbReference type="EMBL" id="CAMGYJ010000004">
    <property type="protein sequence ID" value="CAI0398195.1"/>
    <property type="molecule type" value="Genomic_DNA"/>
</dbReference>
<organism evidence="1 2">
    <name type="scientific">Linum tenue</name>
    <dbReference type="NCBI Taxonomy" id="586396"/>
    <lineage>
        <taxon>Eukaryota</taxon>
        <taxon>Viridiplantae</taxon>
        <taxon>Streptophyta</taxon>
        <taxon>Embryophyta</taxon>
        <taxon>Tracheophyta</taxon>
        <taxon>Spermatophyta</taxon>
        <taxon>Magnoliopsida</taxon>
        <taxon>eudicotyledons</taxon>
        <taxon>Gunneridae</taxon>
        <taxon>Pentapetalae</taxon>
        <taxon>rosids</taxon>
        <taxon>fabids</taxon>
        <taxon>Malpighiales</taxon>
        <taxon>Linaceae</taxon>
        <taxon>Linum</taxon>
    </lineage>
</organism>
<dbReference type="AlphaFoldDB" id="A0AAV0IPD6"/>
<accession>A0AAV0IPD6</accession>
<comment type="caution">
    <text evidence="1">The sequence shown here is derived from an EMBL/GenBank/DDBJ whole genome shotgun (WGS) entry which is preliminary data.</text>
</comment>
<reference evidence="1" key="1">
    <citation type="submission" date="2022-08" db="EMBL/GenBank/DDBJ databases">
        <authorList>
            <person name="Gutierrez-Valencia J."/>
        </authorList>
    </citation>
    <scope>NUCLEOTIDE SEQUENCE</scope>
</reference>
<name>A0AAV0IPD6_9ROSI</name>
<evidence type="ECO:0000313" key="2">
    <source>
        <dbReference type="Proteomes" id="UP001154282"/>
    </source>
</evidence>